<evidence type="ECO:0000313" key="2">
    <source>
        <dbReference type="Proteomes" id="UP000831701"/>
    </source>
</evidence>
<accession>A0ACB8WN74</accession>
<proteinExistence type="predicted"/>
<protein>
    <submittedName>
        <fullName evidence="1">Uncharacterized protein</fullName>
    </submittedName>
</protein>
<name>A0ACB8WN74_9TELE</name>
<organism evidence="1 2">
    <name type="scientific">Scortum barcoo</name>
    <name type="common">barcoo grunter</name>
    <dbReference type="NCBI Taxonomy" id="214431"/>
    <lineage>
        <taxon>Eukaryota</taxon>
        <taxon>Metazoa</taxon>
        <taxon>Chordata</taxon>
        <taxon>Craniata</taxon>
        <taxon>Vertebrata</taxon>
        <taxon>Euteleostomi</taxon>
        <taxon>Actinopterygii</taxon>
        <taxon>Neopterygii</taxon>
        <taxon>Teleostei</taxon>
        <taxon>Neoteleostei</taxon>
        <taxon>Acanthomorphata</taxon>
        <taxon>Eupercaria</taxon>
        <taxon>Centrarchiformes</taxon>
        <taxon>Terapontoidei</taxon>
        <taxon>Terapontidae</taxon>
        <taxon>Scortum</taxon>
    </lineage>
</organism>
<sequence length="902" mass="100965">MNLGDGLLFELENGKPKLILLSHGVEKNPVKTLSIRPRVANILSSRQPSCVEEVQGDERPGRQQGGRHRETKNKAGGTAASFTPNTTTTGGRNTALTSSKTHEHHKGGKAVAKVKSDRHKHSTAVGSVRATGKTGQPRSSGTRASGKAGLKDLLASGEAGLKDNVVCLTNEQLQQILSAVQTSSSGQNPPEDHRMQGSKPGSSVNGGGGGEMKEEDRGGGEEINKGGGEKTDTPGSSQDNRLSGCLFSWLEEHQSDSRAAIDAKKAQWRKELDEQVALKQKQQQQRSAHGRLQAEEDKESVISVQSSTRHRDQPAAIRSSFRIGEVAPMEEVLSVERKEEQRRRWLEELDRQREETTERKRQEKLLQSQTENHELWAAHFDSLQRRPPVQPAALSAPPPAPSSGSERGEWEPSSSLSLVWEAMSSCGAESVGGASVDTTSGYPIRANYLRTMTALLDPAQIEERERRRLKQLEQQRAIEAQVEERRQQREQEEAKRKEEEEEEERRVALEREMLERRYELDTQRERQKEQASHETEQPKKGRDDGGLQEPSVTRQSERLEEEEEEEEKESSSASPYKDTAVQTEAAPSLPLTANRVQTPDVSAQYQLPPSLSAAPANSRNQAVRTGKENICVPKGGAGDPYEAFARTERSRKDRRRPEWNTQRYSRPRSDRRDPPAYFFTLIFIFVLGSFRPSRRFVPASERYPASLQRNRQESRLKRQAELLALQERTCVSRNDPPPAPAPQHQEHRLCSRQTRSSPTRRMESVSRGHGNSTAINTERGRSPSVPMVRHRVQPAPPSSTPPPPVLEFIPYVRTDEVFNLDPLEPADTPPPHTHTGGPTQSSASPPAPSHRDPLLHPELRRNTHTHRQQEILRGLAQLRQGLLQKQRELETDLNPLLKRHDN</sequence>
<dbReference type="EMBL" id="CM041537">
    <property type="protein sequence ID" value="KAI3369288.1"/>
    <property type="molecule type" value="Genomic_DNA"/>
</dbReference>
<dbReference type="Proteomes" id="UP000831701">
    <property type="component" value="Chromosome 7"/>
</dbReference>
<evidence type="ECO:0000313" key="1">
    <source>
        <dbReference type="EMBL" id="KAI3369288.1"/>
    </source>
</evidence>
<keyword evidence="2" id="KW-1185">Reference proteome</keyword>
<comment type="caution">
    <text evidence="1">The sequence shown here is derived from an EMBL/GenBank/DDBJ whole genome shotgun (WGS) entry which is preliminary data.</text>
</comment>
<reference evidence="1" key="1">
    <citation type="submission" date="2022-04" db="EMBL/GenBank/DDBJ databases">
        <title>Jade perch genome.</title>
        <authorList>
            <person name="Chao B."/>
        </authorList>
    </citation>
    <scope>NUCLEOTIDE SEQUENCE</scope>
    <source>
        <strain evidence="1">CB-2022</strain>
    </source>
</reference>
<gene>
    <name evidence="1" type="ORF">L3Q82_007541</name>
</gene>